<dbReference type="AlphaFoldDB" id="A0A0F9GQU7"/>
<protein>
    <submittedName>
        <fullName evidence="1">Uncharacterized protein</fullName>
    </submittedName>
</protein>
<accession>A0A0F9GQU7</accession>
<sequence length="61" mass="6518">YRIKYGKSVTKRVINLVPKVGSSPVAIKKIRSPPKNASDAKAQYSKACAKGDAVCASPLKE</sequence>
<reference evidence="1" key="1">
    <citation type="journal article" date="2015" name="Nature">
        <title>Complex archaea that bridge the gap between prokaryotes and eukaryotes.</title>
        <authorList>
            <person name="Spang A."/>
            <person name="Saw J.H."/>
            <person name="Jorgensen S.L."/>
            <person name="Zaremba-Niedzwiedzka K."/>
            <person name="Martijn J."/>
            <person name="Lind A.E."/>
            <person name="van Eijk R."/>
            <person name="Schleper C."/>
            <person name="Guy L."/>
            <person name="Ettema T.J."/>
        </authorList>
    </citation>
    <scope>NUCLEOTIDE SEQUENCE</scope>
</reference>
<comment type="caution">
    <text evidence="1">The sequence shown here is derived from an EMBL/GenBank/DDBJ whole genome shotgun (WGS) entry which is preliminary data.</text>
</comment>
<gene>
    <name evidence="1" type="ORF">LCGC14_1797030</name>
</gene>
<name>A0A0F9GQU7_9ZZZZ</name>
<evidence type="ECO:0000313" key="1">
    <source>
        <dbReference type="EMBL" id="KKM01174.1"/>
    </source>
</evidence>
<organism evidence="1">
    <name type="scientific">marine sediment metagenome</name>
    <dbReference type="NCBI Taxonomy" id="412755"/>
    <lineage>
        <taxon>unclassified sequences</taxon>
        <taxon>metagenomes</taxon>
        <taxon>ecological metagenomes</taxon>
    </lineage>
</organism>
<proteinExistence type="predicted"/>
<dbReference type="EMBL" id="LAZR01017256">
    <property type="protein sequence ID" value="KKM01174.1"/>
    <property type="molecule type" value="Genomic_DNA"/>
</dbReference>
<feature type="non-terminal residue" evidence="1">
    <location>
        <position position="1"/>
    </location>
</feature>